<dbReference type="HOGENOM" id="CLU_046760_0_0_1"/>
<gene>
    <name evidence="3" type="ORF">AND_009035</name>
</gene>
<feature type="signal peptide" evidence="2">
    <location>
        <begin position="1"/>
        <end position="27"/>
    </location>
</feature>
<keyword evidence="1" id="KW-1133">Transmembrane helix</keyword>
<dbReference type="InterPro" id="IPR032675">
    <property type="entry name" value="LRR_dom_sf"/>
</dbReference>
<feature type="chain" id="PRO_5010154857" evidence="2">
    <location>
        <begin position="28"/>
        <end position="510"/>
    </location>
</feature>
<dbReference type="VEuPathDB" id="VectorBase:ADAC009035"/>
<proteinExistence type="predicted"/>
<reference evidence="3 5" key="1">
    <citation type="journal article" date="2010" name="BMC Genomics">
        <title>Combination of measures distinguishes pre-miRNAs from other stem-loops in the genome of the newly sequenced Anopheles darlingi.</title>
        <authorList>
            <person name="Mendes N.D."/>
            <person name="Freitas A.T."/>
            <person name="Vasconcelos A.T."/>
            <person name="Sagot M.F."/>
        </authorList>
    </citation>
    <scope>NUCLEOTIDE SEQUENCE</scope>
</reference>
<accession>W5J4H8</accession>
<dbReference type="STRING" id="43151.W5J4H8"/>
<keyword evidence="2" id="KW-0732">Signal</keyword>
<evidence type="ECO:0000313" key="3">
    <source>
        <dbReference type="EMBL" id="ETN59377.1"/>
    </source>
</evidence>
<organism evidence="3">
    <name type="scientific">Anopheles darlingi</name>
    <name type="common">Mosquito</name>
    <dbReference type="NCBI Taxonomy" id="43151"/>
    <lineage>
        <taxon>Eukaryota</taxon>
        <taxon>Metazoa</taxon>
        <taxon>Ecdysozoa</taxon>
        <taxon>Arthropoda</taxon>
        <taxon>Hexapoda</taxon>
        <taxon>Insecta</taxon>
        <taxon>Pterygota</taxon>
        <taxon>Neoptera</taxon>
        <taxon>Endopterygota</taxon>
        <taxon>Diptera</taxon>
        <taxon>Nematocera</taxon>
        <taxon>Culicoidea</taxon>
        <taxon>Culicidae</taxon>
        <taxon>Anophelinae</taxon>
        <taxon>Anopheles</taxon>
    </lineage>
</organism>
<evidence type="ECO:0000256" key="1">
    <source>
        <dbReference type="SAM" id="Phobius"/>
    </source>
</evidence>
<name>W5J4H8_ANODA</name>
<keyword evidence="5" id="KW-1185">Reference proteome</keyword>
<keyword evidence="1" id="KW-0812">Transmembrane</keyword>
<dbReference type="EnsemblMetazoa" id="ADAC009035-RA">
    <property type="protein sequence ID" value="ADAC009035-PA"/>
    <property type="gene ID" value="ADAC009035"/>
</dbReference>
<dbReference type="Gene3D" id="3.80.10.10">
    <property type="entry name" value="Ribonuclease Inhibitor"/>
    <property type="match status" value="1"/>
</dbReference>
<evidence type="ECO:0000313" key="5">
    <source>
        <dbReference type="Proteomes" id="UP000000673"/>
    </source>
</evidence>
<feature type="transmembrane region" description="Helical" evidence="1">
    <location>
        <begin position="442"/>
        <end position="467"/>
    </location>
</feature>
<dbReference type="VEuPathDB" id="VectorBase:ADAR2_001112"/>
<reference evidence="3" key="3">
    <citation type="journal article" date="2013" name="Nucleic Acids Res.">
        <title>The genome of Anopheles darlingi, the main neotropical malaria vector.</title>
        <authorList>
            <person name="Marinotti O."/>
            <person name="Cerqueira G.C."/>
            <person name="de Almeida L.G."/>
            <person name="Ferro M.I."/>
            <person name="Loreto E.L."/>
            <person name="Zaha A."/>
            <person name="Teixeira S.M."/>
            <person name="Wespiser A.R."/>
            <person name="Almeida E Silva A."/>
            <person name="Schlindwein A.D."/>
            <person name="Pacheco A.C."/>
            <person name="Silva A.L."/>
            <person name="Graveley B.R."/>
            <person name="Walenz B.P."/>
            <person name="Lima Bde A."/>
            <person name="Ribeiro C.A."/>
            <person name="Nunes-Silva C.G."/>
            <person name="de Carvalho C.R."/>
            <person name="Soares C.M."/>
            <person name="de Menezes C.B."/>
            <person name="Matiolli C."/>
            <person name="Caffrey D."/>
            <person name="Araujo D.A."/>
            <person name="de Oliveira D.M."/>
            <person name="Golenbock D."/>
            <person name="Grisard E.C."/>
            <person name="Fantinatti-Garboggini F."/>
            <person name="de Carvalho F.M."/>
            <person name="Barcellos F.G."/>
            <person name="Prosdocimi F."/>
            <person name="May G."/>
            <person name="Azevedo Junior G.M."/>
            <person name="Guimaraes G.M."/>
            <person name="Goldman G.H."/>
            <person name="Padilha I.Q."/>
            <person name="Batista Jda S."/>
            <person name="Ferro J.A."/>
            <person name="Ribeiro J.M."/>
            <person name="Fietto J.L."/>
            <person name="Dabbas K.M."/>
            <person name="Cerdeira L."/>
            <person name="Agnez-Lima L.F."/>
            <person name="Brocchi M."/>
            <person name="de Carvalho M.O."/>
            <person name="Teixeira Mde M."/>
            <person name="Diniz Maia Mde M."/>
            <person name="Goldman M.H."/>
            <person name="Cruz Schneider M.P."/>
            <person name="Felipe M.S."/>
            <person name="Hungria M."/>
            <person name="Nicolas M.F."/>
            <person name="Pereira M."/>
            <person name="Montes M.A."/>
            <person name="Cantao M.E."/>
            <person name="Vincentz M."/>
            <person name="Rafael M.S."/>
            <person name="Silverman N."/>
            <person name="Stoco P.H."/>
            <person name="Souza R.C."/>
            <person name="Vicentini R."/>
            <person name="Gazzinelli R.T."/>
            <person name="Neves Rde O."/>
            <person name="Silva R."/>
            <person name="Astolfi-Filho S."/>
            <person name="Maciel T.E."/>
            <person name="Urmenyi T.P."/>
            <person name="Tadei W.P."/>
            <person name="Camargo E.P."/>
            <person name="de Vasconcelos A.T."/>
        </authorList>
    </citation>
    <scope>NUCLEOTIDE SEQUENCE</scope>
</reference>
<sequence>MASFTGRCSVFWLLLAILHPFTPVATGEQEQLEPLSFEPLHCERIDGEALRRWIASEPGARRLCSGTPSCDRVLMCDCQKTTISDQQAAFTLPPFEATTVATDILIRNCGQLHVPTGTFRALRSGFLPRTVRFLNIEQLTLESFAFEITSQSRVPNPDPRDRHPVLGPIELHFERCHIEELPANVFHGAGLRSIQFSSASSIGVVRPLAIGIRLRQLTFRDSAIGRFARHAFKRAQMEELLLQNVTMHDSWTSQGWQGVVVAETIRISDSTFLQPILPAAITESSTNELVLQNNVFNASMADEAFQLAVTSRVSMIGNVFGQLSPNLFRGLTISNETAWNAQPTLVLERNQIDELVVPGSSAAVGSSSFFHIPRNFTVNLQSLRIAELATCDSTNLAGASQWQQEIFFLRPFAVSGHDDPESYISIEEFRQQEGCDATGPDLVLIIVLSTLLGVTLIGGLIGGFVFYRHQKKRQRMLLLEQGLVHPAPRTYRETQIMLKLETVGTLKTDF</sequence>
<reference evidence="4" key="4">
    <citation type="submission" date="2015-06" db="UniProtKB">
        <authorList>
            <consortium name="EnsemblMetazoa"/>
        </authorList>
    </citation>
    <scope>IDENTIFICATION</scope>
</reference>
<dbReference type="eggNOG" id="ENOG502S1U6">
    <property type="taxonomic scope" value="Eukaryota"/>
</dbReference>
<dbReference type="Proteomes" id="UP000000673">
    <property type="component" value="Unassembled WGS sequence"/>
</dbReference>
<dbReference type="EMBL" id="ADMH02002090">
    <property type="protein sequence ID" value="ETN59377.1"/>
    <property type="molecule type" value="Genomic_DNA"/>
</dbReference>
<dbReference type="AlphaFoldDB" id="W5J4H8"/>
<keyword evidence="1" id="KW-0472">Membrane</keyword>
<reference evidence="3" key="2">
    <citation type="submission" date="2010-05" db="EMBL/GenBank/DDBJ databases">
        <authorList>
            <person name="Almeida L.G."/>
            <person name="Nicolas M.F."/>
            <person name="Souza R.C."/>
            <person name="Vasconcelos A.T.R."/>
        </authorList>
    </citation>
    <scope>NUCLEOTIDE SEQUENCE</scope>
</reference>
<protein>
    <submittedName>
        <fullName evidence="3 4">Uncharacterized protein</fullName>
    </submittedName>
</protein>
<dbReference type="OMA" id="FERCHIE"/>
<evidence type="ECO:0000256" key="2">
    <source>
        <dbReference type="SAM" id="SignalP"/>
    </source>
</evidence>
<evidence type="ECO:0000313" key="4">
    <source>
        <dbReference type="EnsemblMetazoa" id="ADAC009035-PA"/>
    </source>
</evidence>